<dbReference type="SUPFAM" id="SSF88723">
    <property type="entry name" value="PIN domain-like"/>
    <property type="match status" value="1"/>
</dbReference>
<dbReference type="EMBL" id="BAAANH010000003">
    <property type="protein sequence ID" value="GAA1759004.1"/>
    <property type="molecule type" value="Genomic_DNA"/>
</dbReference>
<dbReference type="RefSeq" id="WP_232499371.1">
    <property type="nucleotide sequence ID" value="NZ_BAAANH010000003.1"/>
</dbReference>
<feature type="domain" description="PIN" evidence="9">
    <location>
        <begin position="4"/>
        <end position="120"/>
    </location>
</feature>
<dbReference type="Pfam" id="PF01850">
    <property type="entry name" value="PIN"/>
    <property type="match status" value="1"/>
</dbReference>
<evidence type="ECO:0000256" key="6">
    <source>
        <dbReference type="ARBA" id="ARBA00022842"/>
    </source>
</evidence>
<evidence type="ECO:0000256" key="5">
    <source>
        <dbReference type="ARBA" id="ARBA00022801"/>
    </source>
</evidence>
<dbReference type="InterPro" id="IPR029060">
    <property type="entry name" value="PIN-like_dom_sf"/>
</dbReference>
<dbReference type="InterPro" id="IPR002716">
    <property type="entry name" value="PIN_dom"/>
</dbReference>
<dbReference type="HAMAP" id="MF_00265">
    <property type="entry name" value="VapC_Nob1"/>
    <property type="match status" value="1"/>
</dbReference>
<comment type="cofactor">
    <cofactor evidence="1 8">
        <name>Mg(2+)</name>
        <dbReference type="ChEBI" id="CHEBI:18420"/>
    </cofactor>
</comment>
<keyword evidence="3 8" id="KW-0540">Nuclease</keyword>
<proteinExistence type="inferred from homology"/>
<keyword evidence="11" id="KW-1185">Reference proteome</keyword>
<gene>
    <name evidence="8" type="primary">vapC</name>
    <name evidence="10" type="ORF">GCM10009747_17410</name>
</gene>
<evidence type="ECO:0000256" key="8">
    <source>
        <dbReference type="HAMAP-Rule" id="MF_00265"/>
    </source>
</evidence>
<evidence type="ECO:0000256" key="7">
    <source>
        <dbReference type="ARBA" id="ARBA00038093"/>
    </source>
</evidence>
<dbReference type="PANTHER" id="PTHR33653:SF1">
    <property type="entry name" value="RIBONUCLEASE VAPC2"/>
    <property type="match status" value="1"/>
</dbReference>
<feature type="binding site" evidence="8">
    <location>
        <position position="95"/>
    </location>
    <ligand>
        <name>Mg(2+)</name>
        <dbReference type="ChEBI" id="CHEBI:18420"/>
    </ligand>
</feature>
<accession>A0ABP4WNM7</accession>
<evidence type="ECO:0000313" key="10">
    <source>
        <dbReference type="EMBL" id="GAA1759004.1"/>
    </source>
</evidence>
<keyword evidence="4 8" id="KW-0479">Metal-binding</keyword>
<keyword evidence="2 8" id="KW-1277">Toxin-antitoxin system</keyword>
<dbReference type="PANTHER" id="PTHR33653">
    <property type="entry name" value="RIBONUCLEASE VAPC2"/>
    <property type="match status" value="1"/>
</dbReference>
<sequence>MSTYLVDNSIWQKAGRSDRIAARLRALSPQHLFITCPPQVLEYCHSARNPEEFASLRRDMDDLFPAPVHPTASDALDLQQQLWSTGFVRAAGALDCLIAAYAVVNDAILLHGDRDFTYIATATEGRLREEYVPAG</sequence>
<organism evidence="10 11">
    <name type="scientific">Agromyces humatus</name>
    <dbReference type="NCBI Taxonomy" id="279573"/>
    <lineage>
        <taxon>Bacteria</taxon>
        <taxon>Bacillati</taxon>
        <taxon>Actinomycetota</taxon>
        <taxon>Actinomycetes</taxon>
        <taxon>Micrococcales</taxon>
        <taxon>Microbacteriaceae</taxon>
        <taxon>Agromyces</taxon>
    </lineage>
</organism>
<evidence type="ECO:0000256" key="4">
    <source>
        <dbReference type="ARBA" id="ARBA00022723"/>
    </source>
</evidence>
<comment type="caution">
    <text evidence="10">The sequence shown here is derived from an EMBL/GenBank/DDBJ whole genome shotgun (WGS) entry which is preliminary data.</text>
</comment>
<keyword evidence="8" id="KW-0800">Toxin</keyword>
<dbReference type="InterPro" id="IPR050556">
    <property type="entry name" value="Type_II_TA_system_RNase"/>
</dbReference>
<evidence type="ECO:0000259" key="9">
    <source>
        <dbReference type="Pfam" id="PF01850"/>
    </source>
</evidence>
<dbReference type="Gene3D" id="3.40.50.1010">
    <property type="entry name" value="5'-nuclease"/>
    <property type="match status" value="1"/>
</dbReference>
<dbReference type="InterPro" id="IPR022907">
    <property type="entry name" value="VapC_family"/>
</dbReference>
<evidence type="ECO:0000313" key="11">
    <source>
        <dbReference type="Proteomes" id="UP001500506"/>
    </source>
</evidence>
<evidence type="ECO:0000256" key="2">
    <source>
        <dbReference type="ARBA" id="ARBA00022649"/>
    </source>
</evidence>
<comment type="function">
    <text evidence="8">Toxic component of a toxin-antitoxin (TA) system. An RNase.</text>
</comment>
<comment type="similarity">
    <text evidence="7 8">Belongs to the PINc/VapC protein family.</text>
</comment>
<feature type="binding site" evidence="8">
    <location>
        <position position="7"/>
    </location>
    <ligand>
        <name>Mg(2+)</name>
        <dbReference type="ChEBI" id="CHEBI:18420"/>
    </ligand>
</feature>
<keyword evidence="5 8" id="KW-0378">Hydrolase</keyword>
<dbReference type="Proteomes" id="UP001500506">
    <property type="component" value="Unassembled WGS sequence"/>
</dbReference>
<reference evidence="11" key="1">
    <citation type="journal article" date="2019" name="Int. J. Syst. Evol. Microbiol.">
        <title>The Global Catalogue of Microorganisms (GCM) 10K type strain sequencing project: providing services to taxonomists for standard genome sequencing and annotation.</title>
        <authorList>
            <consortium name="The Broad Institute Genomics Platform"/>
            <consortium name="The Broad Institute Genome Sequencing Center for Infectious Disease"/>
            <person name="Wu L."/>
            <person name="Ma J."/>
        </authorList>
    </citation>
    <scope>NUCLEOTIDE SEQUENCE [LARGE SCALE GENOMIC DNA]</scope>
    <source>
        <strain evidence="11">JCM 14319</strain>
    </source>
</reference>
<keyword evidence="6 8" id="KW-0460">Magnesium</keyword>
<name>A0ABP4WNM7_9MICO</name>
<dbReference type="EC" id="3.1.-.-" evidence="8"/>
<evidence type="ECO:0000256" key="3">
    <source>
        <dbReference type="ARBA" id="ARBA00022722"/>
    </source>
</evidence>
<evidence type="ECO:0000256" key="1">
    <source>
        <dbReference type="ARBA" id="ARBA00001946"/>
    </source>
</evidence>
<protein>
    <recommendedName>
        <fullName evidence="8">Ribonuclease VapC</fullName>
        <shortName evidence="8">RNase VapC</shortName>
        <ecNumber evidence="8">3.1.-.-</ecNumber>
    </recommendedName>
    <alternativeName>
        <fullName evidence="8">Toxin VapC</fullName>
    </alternativeName>
</protein>